<gene>
    <name evidence="4" type="primary">LOC104592577</name>
</gene>
<feature type="signal peptide" evidence="2">
    <location>
        <begin position="1"/>
        <end position="28"/>
    </location>
</feature>
<protein>
    <submittedName>
        <fullName evidence="4">Uncharacterized protein LOC104592577</fullName>
    </submittedName>
</protein>
<feature type="transmembrane region" description="Helical" evidence="1">
    <location>
        <begin position="113"/>
        <end position="136"/>
    </location>
</feature>
<feature type="transmembrane region" description="Helical" evidence="1">
    <location>
        <begin position="148"/>
        <end position="172"/>
    </location>
</feature>
<dbReference type="InParanoid" id="A0A1U7ZNY4"/>
<dbReference type="KEGG" id="nnu:104592577"/>
<dbReference type="RefSeq" id="XP_010250329.1">
    <property type="nucleotide sequence ID" value="XM_010252027.2"/>
</dbReference>
<dbReference type="OMA" id="KKDIMII"/>
<sequence>MLHFRSQDFLLLPVFLLISSSFFSFSHGVSQSYHLQTVPSTEVINEEHNGGLVPWGTRRSLAEGTTADNSSLILAEERTHRRDPLDNYKRYTGGWNISERHYWASVGFSAAPLFLIAAIWFLGFGLCLLLICLCYCCCQRRRYGYSRAAYACSLIFLILFTIAAIIGCIVLYTGQGKFHSSTTNTLAYVVKQANTTAENLRNVSDYLAAAKRIGVDQVFLPSDMMAKIDEVQTKINSSAATLADETAKNSDSIQEVLDIVRWALIFLAAVMLLSTFLGFLFSILGMQFLVSILVIIGWLLVAGTFILSGTFLLLHNVTEDTCVSMGEWVQHPTAHTALDDILPCVDNVTANETLYRTKEVTFQLVNVVNRVITNIFNINPLPNMGPLYFNQSGPSMPVLCNPFYSNFTDRQCKAGEVDLNNATRVWKNYECQVSSAGICTTVGRVTPTFYNQMAAAVNVSYGLYRYGPFLVQLEDCTFVRDTFTAINRDHCPGLSRYSKWMYVGLAVVAAAVMLSLIFWVVYARERRHRAYTKQFIARSGDGHLDKHP</sequence>
<keyword evidence="1" id="KW-1133">Transmembrane helix</keyword>
<keyword evidence="3" id="KW-1185">Reference proteome</keyword>
<keyword evidence="2" id="KW-0732">Signal</keyword>
<dbReference type="PANTHER" id="PTHR31414:SF15">
    <property type="entry name" value="PLASMA MEMBRANE FUSION PROTEIN"/>
    <property type="match status" value="1"/>
</dbReference>
<keyword evidence="1" id="KW-0812">Transmembrane</keyword>
<dbReference type="STRING" id="4432.A0A1U7ZNY4"/>
<dbReference type="FunCoup" id="A0A1U7ZNY4">
    <property type="interactions" value="553"/>
</dbReference>
<evidence type="ECO:0000256" key="2">
    <source>
        <dbReference type="SAM" id="SignalP"/>
    </source>
</evidence>
<feature type="transmembrane region" description="Helical" evidence="1">
    <location>
        <begin position="500"/>
        <end position="523"/>
    </location>
</feature>
<feature type="transmembrane region" description="Helical" evidence="1">
    <location>
        <begin position="259"/>
        <end position="281"/>
    </location>
</feature>
<name>A0A1U7ZNY4_NELNU</name>
<evidence type="ECO:0000313" key="3">
    <source>
        <dbReference type="Proteomes" id="UP000189703"/>
    </source>
</evidence>
<evidence type="ECO:0000256" key="1">
    <source>
        <dbReference type="SAM" id="Phobius"/>
    </source>
</evidence>
<keyword evidence="1" id="KW-0472">Membrane</keyword>
<dbReference type="eggNOG" id="ENOG502QUH4">
    <property type="taxonomic scope" value="Eukaryota"/>
</dbReference>
<dbReference type="OrthoDB" id="1937321at2759"/>
<reference evidence="4" key="1">
    <citation type="submission" date="2025-08" db="UniProtKB">
        <authorList>
            <consortium name="RefSeq"/>
        </authorList>
    </citation>
    <scope>IDENTIFICATION</scope>
</reference>
<dbReference type="Proteomes" id="UP000189703">
    <property type="component" value="Unplaced"/>
</dbReference>
<dbReference type="AlphaFoldDB" id="A0A1U7ZNY4"/>
<dbReference type="GeneID" id="104592577"/>
<dbReference type="InterPro" id="IPR040283">
    <property type="entry name" value="DDB_G0292058-like"/>
</dbReference>
<proteinExistence type="predicted"/>
<accession>A0A1U7ZNY4</accession>
<feature type="chain" id="PRO_5010537520" evidence="2">
    <location>
        <begin position="29"/>
        <end position="548"/>
    </location>
</feature>
<organism evidence="3 4">
    <name type="scientific">Nelumbo nucifera</name>
    <name type="common">Sacred lotus</name>
    <dbReference type="NCBI Taxonomy" id="4432"/>
    <lineage>
        <taxon>Eukaryota</taxon>
        <taxon>Viridiplantae</taxon>
        <taxon>Streptophyta</taxon>
        <taxon>Embryophyta</taxon>
        <taxon>Tracheophyta</taxon>
        <taxon>Spermatophyta</taxon>
        <taxon>Magnoliopsida</taxon>
        <taxon>Proteales</taxon>
        <taxon>Nelumbonaceae</taxon>
        <taxon>Nelumbo</taxon>
    </lineage>
</organism>
<dbReference type="PANTHER" id="PTHR31414">
    <property type="entry name" value="TRANSMEMBRANE PROTEIN DDB_G0292058"/>
    <property type="match status" value="1"/>
</dbReference>
<feature type="transmembrane region" description="Helical" evidence="1">
    <location>
        <begin position="288"/>
        <end position="314"/>
    </location>
</feature>
<evidence type="ECO:0000313" key="4">
    <source>
        <dbReference type="RefSeq" id="XP_010250329.1"/>
    </source>
</evidence>